<sequence>MAARVPPAPIPPEQAPQAGDAPARDAPGAKPFGVLDEVVMVGQPTRHFGDLALKVSVRNTVSTMEKSFSTASTGVQALVKRDFGMAYIASKFPERLIAYIDSKYGVQELQPPLQERQGEQAKIYRATKVPGRGDDYPSTEQIVDAISGMFLEEMSIRQNMPLPLSTDETMHDEVGGQIFPLLNHVIKTKEINTIDKEHLPAGNTVGLADDAIEGNQTQDKQWRDHFQDIHDQTPLPIDAIRKKYFYPHWTRCPPGLLKIQNDSKKWGCAEKVIVEKVQDLLDFKGPVAAAAPRPEDDKSLPHEYNEKSGLVEADGDEDYPDPDLLPLPSETSSPYATPPTASPALRVEPLAVPPSLKRLPSQTQMRERDTGGATPLSKPAWSVRAAESPALGLPASSAHTPTTSPLPFSSTRMHARTPSPTITMPGALFSEAEADAQEMVEVERPTRARAYRAPMPELDIAFALQLRPGLGLGAEGAWLVRFLMAMFGWLGVVVGGNGPVPEQRRAVMA</sequence>
<dbReference type="Proteomes" id="UP000298390">
    <property type="component" value="Unassembled WGS sequence"/>
</dbReference>
<reference evidence="3 4" key="1">
    <citation type="submission" date="2019-01" db="EMBL/GenBank/DDBJ databases">
        <title>Genome sequencing of the rare red list fungi Fomitopsis rosea.</title>
        <authorList>
            <person name="Buettner E."/>
            <person name="Kellner H."/>
        </authorList>
    </citation>
    <scope>NUCLEOTIDE SEQUENCE [LARGE SCALE GENOMIC DNA]</scope>
    <source>
        <strain evidence="3 4">DSM 105464</strain>
    </source>
</reference>
<evidence type="ECO:0000313" key="4">
    <source>
        <dbReference type="Proteomes" id="UP000298390"/>
    </source>
</evidence>
<feature type="region of interest" description="Disordered" evidence="1">
    <location>
        <begin position="1"/>
        <end position="29"/>
    </location>
</feature>
<feature type="compositionally biased region" description="Low complexity" evidence="1">
    <location>
        <begin position="15"/>
        <end position="29"/>
    </location>
</feature>
<name>A0A4Y9YE91_9APHY</name>
<keyword evidence="2" id="KW-0472">Membrane</keyword>
<evidence type="ECO:0000313" key="3">
    <source>
        <dbReference type="EMBL" id="TFY60864.1"/>
    </source>
</evidence>
<dbReference type="EMBL" id="SEKV01000234">
    <property type="protein sequence ID" value="TFY60864.1"/>
    <property type="molecule type" value="Genomic_DNA"/>
</dbReference>
<feature type="transmembrane region" description="Helical" evidence="2">
    <location>
        <begin position="478"/>
        <end position="500"/>
    </location>
</feature>
<feature type="region of interest" description="Disordered" evidence="1">
    <location>
        <begin position="311"/>
        <end position="422"/>
    </location>
</feature>
<evidence type="ECO:0000256" key="2">
    <source>
        <dbReference type="SAM" id="Phobius"/>
    </source>
</evidence>
<feature type="compositionally biased region" description="Low complexity" evidence="1">
    <location>
        <begin position="400"/>
        <end position="411"/>
    </location>
</feature>
<keyword evidence="2" id="KW-0812">Transmembrane</keyword>
<dbReference type="STRING" id="34475.A0A4Y9YE91"/>
<evidence type="ECO:0000256" key="1">
    <source>
        <dbReference type="SAM" id="MobiDB-lite"/>
    </source>
</evidence>
<protein>
    <submittedName>
        <fullName evidence="3">Uncharacterized protein</fullName>
    </submittedName>
</protein>
<proteinExistence type="predicted"/>
<accession>A0A4Y9YE91</accession>
<feature type="compositionally biased region" description="Low complexity" evidence="1">
    <location>
        <begin position="322"/>
        <end position="335"/>
    </location>
</feature>
<comment type="caution">
    <text evidence="3">The sequence shown here is derived from an EMBL/GenBank/DDBJ whole genome shotgun (WGS) entry which is preliminary data.</text>
</comment>
<keyword evidence="2" id="KW-1133">Transmembrane helix</keyword>
<dbReference type="AlphaFoldDB" id="A0A4Y9YE91"/>
<gene>
    <name evidence="3" type="ORF">EVJ58_g4878</name>
</gene>
<feature type="compositionally biased region" description="Pro residues" evidence="1">
    <location>
        <begin position="1"/>
        <end position="14"/>
    </location>
</feature>
<organism evidence="3 4">
    <name type="scientific">Rhodofomes roseus</name>
    <dbReference type="NCBI Taxonomy" id="34475"/>
    <lineage>
        <taxon>Eukaryota</taxon>
        <taxon>Fungi</taxon>
        <taxon>Dikarya</taxon>
        <taxon>Basidiomycota</taxon>
        <taxon>Agaricomycotina</taxon>
        <taxon>Agaricomycetes</taxon>
        <taxon>Polyporales</taxon>
        <taxon>Rhodofomes</taxon>
    </lineage>
</organism>